<dbReference type="SMART" id="SM00448">
    <property type="entry name" value="REC"/>
    <property type="match status" value="1"/>
</dbReference>
<feature type="domain" description="OmpR/PhoB-type" evidence="9">
    <location>
        <begin position="126"/>
        <end position="222"/>
    </location>
</feature>
<evidence type="ECO:0000313" key="10">
    <source>
        <dbReference type="EMBL" id="QBE98136.1"/>
    </source>
</evidence>
<dbReference type="Gene3D" id="1.10.10.10">
    <property type="entry name" value="Winged helix-like DNA-binding domain superfamily/Winged helix DNA-binding domain"/>
    <property type="match status" value="1"/>
</dbReference>
<dbReference type="InterPro" id="IPR001867">
    <property type="entry name" value="OmpR/PhoB-type_DNA-bd"/>
</dbReference>
<dbReference type="Proteomes" id="UP000289794">
    <property type="component" value="Chromosome"/>
</dbReference>
<evidence type="ECO:0000256" key="5">
    <source>
        <dbReference type="ARBA" id="ARBA00024867"/>
    </source>
</evidence>
<reference evidence="10 11" key="1">
    <citation type="submission" date="2019-01" db="EMBL/GenBank/DDBJ databases">
        <title>PMF-metabolizing Aryl O-demethylase.</title>
        <authorList>
            <person name="Kim M."/>
        </authorList>
    </citation>
    <scope>NUCLEOTIDE SEQUENCE [LARGE SCALE GENOMIC DNA]</scope>
    <source>
        <strain evidence="10 11">PMF1</strain>
    </source>
</reference>
<dbReference type="SUPFAM" id="SSF46894">
    <property type="entry name" value="C-terminal effector domain of the bipartite response regulators"/>
    <property type="match status" value="1"/>
</dbReference>
<dbReference type="PANTHER" id="PTHR48111:SF43">
    <property type="entry name" value="STAGE 0 SPORULATION PROTEIN A HOMOLOG"/>
    <property type="match status" value="1"/>
</dbReference>
<dbReference type="GO" id="GO:0032993">
    <property type="term" value="C:protein-DNA complex"/>
    <property type="evidence" value="ECO:0007669"/>
    <property type="project" value="TreeGrafter"/>
</dbReference>
<dbReference type="InterPro" id="IPR039420">
    <property type="entry name" value="WalR-like"/>
</dbReference>
<dbReference type="GO" id="GO:0005829">
    <property type="term" value="C:cytosol"/>
    <property type="evidence" value="ECO:0007669"/>
    <property type="project" value="TreeGrafter"/>
</dbReference>
<dbReference type="PROSITE" id="PS50110">
    <property type="entry name" value="RESPONSE_REGULATORY"/>
    <property type="match status" value="1"/>
</dbReference>
<dbReference type="Gene3D" id="6.10.250.690">
    <property type="match status" value="1"/>
</dbReference>
<dbReference type="InterPro" id="IPR011006">
    <property type="entry name" value="CheY-like_superfamily"/>
</dbReference>
<feature type="domain" description="Response regulatory" evidence="8">
    <location>
        <begin position="3"/>
        <end position="116"/>
    </location>
</feature>
<evidence type="ECO:0000313" key="11">
    <source>
        <dbReference type="Proteomes" id="UP000289794"/>
    </source>
</evidence>
<proteinExistence type="predicted"/>
<dbReference type="AlphaFoldDB" id="A0A4P6M0Z4"/>
<keyword evidence="4" id="KW-0804">Transcription</keyword>
<evidence type="ECO:0000256" key="4">
    <source>
        <dbReference type="ARBA" id="ARBA00023163"/>
    </source>
</evidence>
<evidence type="ECO:0000256" key="6">
    <source>
        <dbReference type="PROSITE-ProRule" id="PRU00169"/>
    </source>
</evidence>
<dbReference type="InterPro" id="IPR016032">
    <property type="entry name" value="Sig_transdc_resp-reg_C-effctor"/>
</dbReference>
<evidence type="ECO:0000256" key="1">
    <source>
        <dbReference type="ARBA" id="ARBA00018672"/>
    </source>
</evidence>
<dbReference type="GO" id="GO:0000156">
    <property type="term" value="F:phosphorelay response regulator activity"/>
    <property type="evidence" value="ECO:0007669"/>
    <property type="project" value="TreeGrafter"/>
</dbReference>
<comment type="function">
    <text evidence="5">May play the central regulatory role in sporulation. It may be an element of the effector pathway responsible for the activation of sporulation genes in response to nutritional stress. Spo0A may act in concert with spo0H (a sigma factor) to control the expression of some genes that are critical to the sporulation process.</text>
</comment>
<dbReference type="SUPFAM" id="SSF52172">
    <property type="entry name" value="CheY-like"/>
    <property type="match status" value="1"/>
</dbReference>
<dbReference type="PANTHER" id="PTHR48111">
    <property type="entry name" value="REGULATOR OF RPOS"/>
    <property type="match status" value="1"/>
</dbReference>
<dbReference type="EMBL" id="CP035945">
    <property type="protein sequence ID" value="QBE98136.1"/>
    <property type="molecule type" value="Genomic_DNA"/>
</dbReference>
<organism evidence="10 11">
    <name type="scientific">Blautia producta</name>
    <dbReference type="NCBI Taxonomy" id="33035"/>
    <lineage>
        <taxon>Bacteria</taxon>
        <taxon>Bacillati</taxon>
        <taxon>Bacillota</taxon>
        <taxon>Clostridia</taxon>
        <taxon>Lachnospirales</taxon>
        <taxon>Lachnospiraceae</taxon>
        <taxon>Blautia</taxon>
    </lineage>
</organism>
<evidence type="ECO:0000259" key="8">
    <source>
        <dbReference type="PROSITE" id="PS50110"/>
    </source>
</evidence>
<gene>
    <name evidence="10" type="primary">graR_2</name>
    <name evidence="10" type="ORF">PMF13cell1_03702</name>
</gene>
<protein>
    <recommendedName>
        <fullName evidence="1">Stage 0 sporulation protein A homolog</fullName>
    </recommendedName>
</protein>
<dbReference type="RefSeq" id="WP_130181669.1">
    <property type="nucleotide sequence ID" value="NZ_CP035945.1"/>
</dbReference>
<dbReference type="Pfam" id="PF00072">
    <property type="entry name" value="Response_reg"/>
    <property type="match status" value="1"/>
</dbReference>
<dbReference type="CDD" id="cd00383">
    <property type="entry name" value="trans_reg_C"/>
    <property type="match status" value="1"/>
</dbReference>
<evidence type="ECO:0000256" key="7">
    <source>
        <dbReference type="PROSITE-ProRule" id="PRU01091"/>
    </source>
</evidence>
<evidence type="ECO:0000256" key="3">
    <source>
        <dbReference type="ARBA" id="ARBA00023125"/>
    </source>
</evidence>
<accession>A0A4P6M0Z4</accession>
<dbReference type="KEGG" id="bpro:PMF13cell1_03702"/>
<dbReference type="Pfam" id="PF00486">
    <property type="entry name" value="Trans_reg_C"/>
    <property type="match status" value="1"/>
</dbReference>
<evidence type="ECO:0000256" key="2">
    <source>
        <dbReference type="ARBA" id="ARBA00023015"/>
    </source>
</evidence>
<keyword evidence="2" id="KW-0805">Transcription regulation</keyword>
<dbReference type="GO" id="GO:0006355">
    <property type="term" value="P:regulation of DNA-templated transcription"/>
    <property type="evidence" value="ECO:0007669"/>
    <property type="project" value="InterPro"/>
</dbReference>
<keyword evidence="6" id="KW-0597">Phosphoprotein</keyword>
<dbReference type="InterPro" id="IPR036388">
    <property type="entry name" value="WH-like_DNA-bd_sf"/>
</dbReference>
<feature type="modified residue" description="4-aspartylphosphate" evidence="6">
    <location>
        <position position="52"/>
    </location>
</feature>
<feature type="DNA-binding region" description="OmpR/PhoB-type" evidence="7">
    <location>
        <begin position="126"/>
        <end position="222"/>
    </location>
</feature>
<dbReference type="InterPro" id="IPR001789">
    <property type="entry name" value="Sig_transdc_resp-reg_receiver"/>
</dbReference>
<dbReference type="Gene3D" id="3.40.50.2300">
    <property type="match status" value="1"/>
</dbReference>
<dbReference type="SMART" id="SM00862">
    <property type="entry name" value="Trans_reg_C"/>
    <property type="match status" value="1"/>
</dbReference>
<keyword evidence="3 7" id="KW-0238">DNA-binding</keyword>
<name>A0A4P6M0Z4_9FIRM</name>
<sequence>MDKIFVVEDERKLCRELMAVLEKNGYSCVSSENYEHMAKEILDAEPDLVLLDINLPGCDGFSICREVRQSSQVPILIVTSRDTNMDEVFGFHVGADDFITKPYNIHVLLARMERLLKRWGGQQKPDLRLTHKGVVLDILKSRIEYDGKQADLTKNELGIMRILIENKGNVIPRNEIIKALWEQDEFVEDSTLTVNINRIRKKLENMGVSDFLVTRRGHGYQV</sequence>
<dbReference type="PROSITE" id="PS51755">
    <property type="entry name" value="OMPR_PHOB"/>
    <property type="match status" value="1"/>
</dbReference>
<dbReference type="GO" id="GO:0000976">
    <property type="term" value="F:transcription cis-regulatory region binding"/>
    <property type="evidence" value="ECO:0007669"/>
    <property type="project" value="TreeGrafter"/>
</dbReference>
<evidence type="ECO:0000259" key="9">
    <source>
        <dbReference type="PROSITE" id="PS51755"/>
    </source>
</evidence>